<feature type="region of interest" description="Disordered" evidence="9">
    <location>
        <begin position="883"/>
        <end position="917"/>
    </location>
</feature>
<gene>
    <name evidence="13" type="ORF">K457DRAFT_15435</name>
</gene>
<dbReference type="InterPro" id="IPR027417">
    <property type="entry name" value="P-loop_NTPase"/>
</dbReference>
<dbReference type="EMBL" id="KV442021">
    <property type="protein sequence ID" value="OAQ33394.1"/>
    <property type="molecule type" value="Genomic_DNA"/>
</dbReference>
<feature type="transmembrane region" description="Helical" evidence="10">
    <location>
        <begin position="535"/>
        <end position="555"/>
    </location>
</feature>
<accession>A0A197KAG9</accession>
<evidence type="ECO:0000256" key="6">
    <source>
        <dbReference type="ARBA" id="ARBA00022840"/>
    </source>
</evidence>
<dbReference type="InterPro" id="IPR003439">
    <property type="entry name" value="ABC_transporter-like_ATP-bd"/>
</dbReference>
<dbReference type="CDD" id="cd18580">
    <property type="entry name" value="ABC_6TM_ABCC_D2"/>
    <property type="match status" value="1"/>
</dbReference>
<feature type="domain" description="ABC transmembrane type-1" evidence="12">
    <location>
        <begin position="281"/>
        <end position="571"/>
    </location>
</feature>
<dbReference type="Pfam" id="PF00664">
    <property type="entry name" value="ABC_membrane"/>
    <property type="match status" value="2"/>
</dbReference>
<feature type="transmembrane region" description="Helical" evidence="10">
    <location>
        <begin position="93"/>
        <end position="115"/>
    </location>
</feature>
<dbReference type="SUPFAM" id="SSF90123">
    <property type="entry name" value="ABC transporter transmembrane region"/>
    <property type="match status" value="2"/>
</dbReference>
<feature type="compositionally biased region" description="Acidic residues" evidence="9">
    <location>
        <begin position="629"/>
        <end position="641"/>
    </location>
</feature>
<evidence type="ECO:0000313" key="13">
    <source>
        <dbReference type="EMBL" id="OAQ33394.1"/>
    </source>
</evidence>
<dbReference type="GO" id="GO:0140359">
    <property type="term" value="F:ABC-type transporter activity"/>
    <property type="evidence" value="ECO:0007669"/>
    <property type="project" value="InterPro"/>
</dbReference>
<dbReference type="PANTHER" id="PTHR24223">
    <property type="entry name" value="ATP-BINDING CASSETTE SUB-FAMILY C"/>
    <property type="match status" value="1"/>
</dbReference>
<feature type="transmembrane region" description="Helical" evidence="10">
    <location>
        <begin position="158"/>
        <end position="177"/>
    </location>
</feature>
<protein>
    <submittedName>
        <fullName evidence="13">ATP-binding cassette sub-family C member 1</fullName>
    </submittedName>
</protein>
<feature type="transmembrane region" description="Helical" evidence="10">
    <location>
        <begin position="65"/>
        <end position="87"/>
    </location>
</feature>
<feature type="transmembrane region" description="Helical" evidence="10">
    <location>
        <begin position="410"/>
        <end position="435"/>
    </location>
</feature>
<evidence type="ECO:0000256" key="9">
    <source>
        <dbReference type="SAM" id="MobiDB-lite"/>
    </source>
</evidence>
<dbReference type="InterPro" id="IPR011527">
    <property type="entry name" value="ABC1_TM_dom"/>
</dbReference>
<feature type="transmembrane region" description="Helical" evidence="10">
    <location>
        <begin position="322"/>
        <end position="344"/>
    </location>
</feature>
<organism evidence="13 14">
    <name type="scientific">Linnemannia elongata AG-77</name>
    <dbReference type="NCBI Taxonomy" id="1314771"/>
    <lineage>
        <taxon>Eukaryota</taxon>
        <taxon>Fungi</taxon>
        <taxon>Fungi incertae sedis</taxon>
        <taxon>Mucoromycota</taxon>
        <taxon>Mortierellomycotina</taxon>
        <taxon>Mortierellomycetes</taxon>
        <taxon>Mortierellales</taxon>
        <taxon>Mortierellaceae</taxon>
        <taxon>Linnemannia</taxon>
    </lineage>
</organism>
<dbReference type="Pfam" id="PF24357">
    <property type="entry name" value="TMD0_ABC"/>
    <property type="match status" value="1"/>
</dbReference>
<feature type="transmembrane region" description="Helical" evidence="10">
    <location>
        <begin position="985"/>
        <end position="1007"/>
    </location>
</feature>
<sequence>MQANDGPSWCDAQGWGPVNENGISLTPCFQNTAVLGAPALVASIAFLVRGAYLKRHGHAHGLGHIPVYWLQQIATVVVIGALITHLWTTSDGGISAAFAFGSLLVAWVLAIRLNRLESIYGIRSSDALFFFELYSVLAAIVSLYSLHHNDKINDDNSLRYLYAYFYAILVVFVLEALPRGWTRVQRQSDANQHDKANLFSRWTFHYMHSIVSLGYKRSLTIDDIKILPKECETQHGYEQLNSQWESHKKEVQAHNNKADADHQKSHNLMRVIGKAFAGPLATMIFIRVSASVLQFLLPVLIQQIMVYIESDESEDELPKARGAILALGMLTVSLTVSFLTNQFFKKEAELGLEIRNALVSMIYRKALILSPGSRKSSSTGAITNHMSNDAEKWTKEIVWVLGWIDVPLEILIAVAMLYTIIGWSVFCGLFVIVLITPTQTWVGEFFDKTKDAKAEAMDSRVLLMTEILSNIKTIKLYGYESGFKAKVEAFRDKEIALLRKAGVVMSFLSIVFTCLPLFIAFVSFAVFATVGGPNFTPGVMNAQVVFVSLSLFGLLHRPIASMSNVTEATVSLRVSNRRIQKFLLKEELDSSAVLRDPILPKDANAPVIQIQDATFAWTSENPSVAAKDDSDDDEEEEEADETTSLLAADRAESSAPTLVDINVSIARGQLTAVVGRVGQGKSSLLNAIIGDMYKRQGSVKVYGSVAYVSQQAWICNATVRDNIIFGKPFDKERYDRVLFASGLLPDLEILAAGDMTEIGERGINLSGGQKQRVSLARAAYQDADVYLMDDPLSAVDAHVDQHLWEYLIGPKGLLKNKTRLLVTHGIHHLEHVDHILVVKDGKITESGHYKHLMAAKNAFHQLIKDFSVSHRKKNGSAAANAAAGISSSAAGSDEDETGTVVGAQENNKKDGDGEDADGELVKDEEAHSGIVGWDTFKVYCEAMSWEIFVVTLIVFAFWEAFQLSVPLWLEHWMSVMDTTEHSVTYYLVIYAVIIFAYIAIDVWLTYVCNVIACVRASVILHENVLARVLRLPMAFFDVTPQGRILNRFSSDIGDIDEVVPESFICLLTCLFNFVGTLMILTFATPAFVFVLPVIGLIYMIIQKYYIRTSSNLRRLDSVTKSPLYQHFSETLNGLSSIRAMNIKDRFIDENAVRTNKSATASYASWMINRWLNVRLEALTSLAIFCAALLAVLSKGTISPSMAGLALSSTTSLAYNVIWTLRSYCDLCSDLISVERVHEYSNKRTEAPASTGVRLPENWPQQGRIVFKNYSTRYREGLDLVLKDVSFEVQPSEKVGIVGRTGAGKSSLTLALFRIVEAADSYWARASAQESEGTVVEDFDLSTDLGDGGAIEIDGVDISTLGLKDLRQHLSIIPQDPTLFAGTIRENLDPLNELSDAELWQALDRAHLKPHIASLSGGLSFEVSQNGENFSVGQRSLICLARALLRKTKILVLDEATAAVDVETDELIQKTIRTEFKDRTILTIAHRIKTVMDSDKILVLEKGRVEEFESPKKLMKSKGLFYSLAHQAGEA</sequence>
<dbReference type="CDD" id="cd03250">
    <property type="entry name" value="ABCC_MRP_domain1"/>
    <property type="match status" value="1"/>
</dbReference>
<feature type="transmembrane region" description="Helical" evidence="10">
    <location>
        <begin position="292"/>
        <end position="310"/>
    </location>
</feature>
<dbReference type="InterPro" id="IPR017871">
    <property type="entry name" value="ABC_transporter-like_CS"/>
</dbReference>
<dbReference type="Pfam" id="PF00005">
    <property type="entry name" value="ABC_tran"/>
    <property type="match status" value="2"/>
</dbReference>
<keyword evidence="5" id="KW-0547">Nucleotide-binding</keyword>
<dbReference type="GO" id="GO:0016887">
    <property type="term" value="F:ATP hydrolysis activity"/>
    <property type="evidence" value="ECO:0007669"/>
    <property type="project" value="InterPro"/>
</dbReference>
<keyword evidence="6 13" id="KW-0067">ATP-binding</keyword>
<evidence type="ECO:0000256" key="5">
    <source>
        <dbReference type="ARBA" id="ARBA00022741"/>
    </source>
</evidence>
<comment type="subcellular location">
    <subcellularLocation>
        <location evidence="1">Vacuole membrane</location>
        <topology evidence="1">Multi-pass membrane protein</topology>
    </subcellularLocation>
</comment>
<dbReference type="FunFam" id="3.40.50.300:FF:000997">
    <property type="entry name" value="Multidrug resistance-associated protein 1"/>
    <property type="match status" value="1"/>
</dbReference>
<dbReference type="FunFam" id="3.40.50.300:FF:000604">
    <property type="entry name" value="ABC transporter B family member 28"/>
    <property type="match status" value="1"/>
</dbReference>
<dbReference type="SMART" id="SM00382">
    <property type="entry name" value="AAA"/>
    <property type="match status" value="2"/>
</dbReference>
<evidence type="ECO:0000256" key="2">
    <source>
        <dbReference type="ARBA" id="ARBA00022448"/>
    </source>
</evidence>
<feature type="region of interest" description="Disordered" evidence="9">
    <location>
        <begin position="621"/>
        <end position="644"/>
    </location>
</feature>
<dbReference type="InterPro" id="IPR050173">
    <property type="entry name" value="ABC_transporter_C-like"/>
</dbReference>
<keyword evidence="7 10" id="KW-1133">Transmembrane helix</keyword>
<dbReference type="Gene3D" id="3.40.50.300">
    <property type="entry name" value="P-loop containing nucleotide triphosphate hydrolases"/>
    <property type="match status" value="2"/>
</dbReference>
<dbReference type="InterPro" id="IPR036640">
    <property type="entry name" value="ABC1_TM_sf"/>
</dbReference>
<dbReference type="PROSITE" id="PS50893">
    <property type="entry name" value="ABC_TRANSPORTER_2"/>
    <property type="match status" value="2"/>
</dbReference>
<feature type="domain" description="ABC transmembrane type-1" evidence="12">
    <location>
        <begin position="949"/>
        <end position="1226"/>
    </location>
</feature>
<dbReference type="FunFam" id="1.20.1560.10:FF:000006">
    <property type="entry name" value="ATP-binding cassette, sub-family C (CFTR/MRP), member 9"/>
    <property type="match status" value="1"/>
</dbReference>
<evidence type="ECO:0000313" key="14">
    <source>
        <dbReference type="Proteomes" id="UP000078512"/>
    </source>
</evidence>
<keyword evidence="4" id="KW-0677">Repeat</keyword>
<dbReference type="Proteomes" id="UP000078512">
    <property type="component" value="Unassembled WGS sequence"/>
</dbReference>
<evidence type="ECO:0000259" key="12">
    <source>
        <dbReference type="PROSITE" id="PS50929"/>
    </source>
</evidence>
<feature type="transmembrane region" description="Helical" evidence="10">
    <location>
        <begin position="1175"/>
        <end position="1192"/>
    </location>
</feature>
<evidence type="ECO:0000256" key="10">
    <source>
        <dbReference type="SAM" id="Phobius"/>
    </source>
</evidence>
<evidence type="ECO:0000256" key="8">
    <source>
        <dbReference type="ARBA" id="ARBA00023136"/>
    </source>
</evidence>
<evidence type="ECO:0000256" key="3">
    <source>
        <dbReference type="ARBA" id="ARBA00022692"/>
    </source>
</evidence>
<dbReference type="InterPro" id="IPR003593">
    <property type="entry name" value="AAA+_ATPase"/>
</dbReference>
<feature type="domain" description="ABC transporter" evidence="11">
    <location>
        <begin position="640"/>
        <end position="865"/>
    </location>
</feature>
<feature type="transmembrane region" description="Helical" evidence="10">
    <location>
        <begin position="1086"/>
        <end position="1106"/>
    </location>
</feature>
<name>A0A197KAG9_9FUNG</name>
<dbReference type="CDD" id="cd03244">
    <property type="entry name" value="ABCC_MRP_domain2"/>
    <property type="match status" value="1"/>
</dbReference>
<dbReference type="FunFam" id="1.20.1560.10:FF:000010">
    <property type="entry name" value="Multidrug resistance-associated ABC transporter"/>
    <property type="match status" value="1"/>
</dbReference>
<feature type="transmembrane region" description="Helical" evidence="10">
    <location>
        <begin position="1063"/>
        <end position="1080"/>
    </location>
</feature>
<keyword evidence="3 10" id="KW-0812">Transmembrane</keyword>
<dbReference type="GO" id="GO:0005524">
    <property type="term" value="F:ATP binding"/>
    <property type="evidence" value="ECO:0007669"/>
    <property type="project" value="UniProtKB-KW"/>
</dbReference>
<feature type="domain" description="ABC transporter" evidence="11">
    <location>
        <begin position="1264"/>
        <end position="1526"/>
    </location>
</feature>
<dbReference type="OrthoDB" id="6500128at2759"/>
<evidence type="ECO:0000259" key="11">
    <source>
        <dbReference type="PROSITE" id="PS50893"/>
    </source>
</evidence>
<evidence type="ECO:0000256" key="4">
    <source>
        <dbReference type="ARBA" id="ARBA00022737"/>
    </source>
</evidence>
<dbReference type="InterPro" id="IPR044726">
    <property type="entry name" value="ABCC_6TM_D2"/>
</dbReference>
<dbReference type="InterPro" id="IPR056227">
    <property type="entry name" value="TMD0_ABC"/>
</dbReference>
<dbReference type="GO" id="GO:0000329">
    <property type="term" value="C:fungal-type vacuole membrane"/>
    <property type="evidence" value="ECO:0007669"/>
    <property type="project" value="UniProtKB-ARBA"/>
</dbReference>
<keyword evidence="8 10" id="KW-0472">Membrane</keyword>
<proteinExistence type="predicted"/>
<dbReference type="CDD" id="cd18579">
    <property type="entry name" value="ABC_6TM_ABCC_D1"/>
    <property type="match status" value="1"/>
</dbReference>
<feature type="transmembrane region" description="Helical" evidence="10">
    <location>
        <begin position="33"/>
        <end position="53"/>
    </location>
</feature>
<dbReference type="PANTHER" id="PTHR24223:SF443">
    <property type="entry name" value="MULTIDRUG-RESISTANCE LIKE PROTEIN 1, ISOFORM I"/>
    <property type="match status" value="1"/>
</dbReference>
<dbReference type="Gene3D" id="1.20.1560.10">
    <property type="entry name" value="ABC transporter type 1, transmembrane domain"/>
    <property type="match status" value="2"/>
</dbReference>
<evidence type="ECO:0000256" key="7">
    <source>
        <dbReference type="ARBA" id="ARBA00022989"/>
    </source>
</evidence>
<dbReference type="STRING" id="1314771.A0A197KAG9"/>
<keyword evidence="2" id="KW-0813">Transport</keyword>
<feature type="transmembrane region" description="Helical" evidence="10">
    <location>
        <begin position="947"/>
        <end position="965"/>
    </location>
</feature>
<dbReference type="PROSITE" id="PS00211">
    <property type="entry name" value="ABC_TRANSPORTER_1"/>
    <property type="match status" value="2"/>
</dbReference>
<keyword evidence="14" id="KW-1185">Reference proteome</keyword>
<feature type="transmembrane region" description="Helical" evidence="10">
    <location>
        <begin position="501"/>
        <end position="529"/>
    </location>
</feature>
<dbReference type="InterPro" id="IPR044746">
    <property type="entry name" value="ABCC_6TM_D1"/>
</dbReference>
<reference evidence="13 14" key="1">
    <citation type="submission" date="2016-05" db="EMBL/GenBank/DDBJ databases">
        <title>Genome sequencing reveals origins of a unique bacterial endosymbiosis in the earliest lineages of terrestrial Fungi.</title>
        <authorList>
            <consortium name="DOE Joint Genome Institute"/>
            <person name="Uehling J."/>
            <person name="Gryganskyi A."/>
            <person name="Hameed K."/>
            <person name="Tschaplinski T."/>
            <person name="Misztal P."/>
            <person name="Wu S."/>
            <person name="Desiro A."/>
            <person name="Vande Pol N."/>
            <person name="Du Z.-Y."/>
            <person name="Zienkiewicz A."/>
            <person name="Zienkiewicz K."/>
            <person name="Morin E."/>
            <person name="Tisserant E."/>
            <person name="Splivallo R."/>
            <person name="Hainaut M."/>
            <person name="Henrissat B."/>
            <person name="Ohm R."/>
            <person name="Kuo A."/>
            <person name="Yan J."/>
            <person name="Lipzen A."/>
            <person name="Nolan M."/>
            <person name="Labutti K."/>
            <person name="Barry K."/>
            <person name="Goldstein A."/>
            <person name="Labbe J."/>
            <person name="Schadt C."/>
            <person name="Tuskan G."/>
            <person name="Grigoriev I."/>
            <person name="Martin F."/>
            <person name="Vilgalys R."/>
            <person name="Bonito G."/>
        </authorList>
    </citation>
    <scope>NUCLEOTIDE SEQUENCE [LARGE SCALE GENOMIC DNA]</scope>
    <source>
        <strain evidence="13 14">AG-77</strain>
    </source>
</reference>
<evidence type="ECO:0000256" key="1">
    <source>
        <dbReference type="ARBA" id="ARBA00004128"/>
    </source>
</evidence>
<feature type="transmembrane region" description="Helical" evidence="10">
    <location>
        <begin position="127"/>
        <end position="146"/>
    </location>
</feature>
<dbReference type="PROSITE" id="PS50929">
    <property type="entry name" value="ABC_TM1F"/>
    <property type="match status" value="2"/>
</dbReference>
<dbReference type="SUPFAM" id="SSF52540">
    <property type="entry name" value="P-loop containing nucleoside triphosphate hydrolases"/>
    <property type="match status" value="2"/>
</dbReference>